<reference evidence="3" key="1">
    <citation type="submission" date="2021-02" db="EMBL/GenBank/DDBJ databases">
        <title>Taxonomy, biology and ecology of Rhodococcus bacteria occurring in California pistachio and other woody hosts as revealed by genome sequence analyses.</title>
        <authorList>
            <person name="Riely B."/>
            <person name="Gai Y."/>
        </authorList>
    </citation>
    <scope>NUCLEOTIDE SEQUENCE</scope>
    <source>
        <strain evidence="3">BP-295</strain>
    </source>
</reference>
<feature type="transmembrane region" description="Helical" evidence="2">
    <location>
        <begin position="387"/>
        <end position="406"/>
    </location>
</feature>
<gene>
    <name evidence="3" type="ORF">JTZ10_12315</name>
</gene>
<feature type="transmembrane region" description="Helical" evidence="2">
    <location>
        <begin position="649"/>
        <end position="670"/>
    </location>
</feature>
<feature type="transmembrane region" description="Helical" evidence="2">
    <location>
        <begin position="202"/>
        <end position="220"/>
    </location>
</feature>
<dbReference type="PANTHER" id="PTHR38434:SF1">
    <property type="entry name" value="BLL2549 PROTEIN"/>
    <property type="match status" value="1"/>
</dbReference>
<name>A0AAW4G5X1_GORRU</name>
<dbReference type="RefSeq" id="WP_204718079.1">
    <property type="nucleotide sequence ID" value="NZ_JAFFGU010000004.1"/>
</dbReference>
<feature type="transmembrane region" description="Helical" evidence="2">
    <location>
        <begin position="412"/>
        <end position="432"/>
    </location>
</feature>
<organism evidence="3 4">
    <name type="scientific">Gordonia rubripertincta</name>
    <name type="common">Rhodococcus corallinus</name>
    <dbReference type="NCBI Taxonomy" id="36822"/>
    <lineage>
        <taxon>Bacteria</taxon>
        <taxon>Bacillati</taxon>
        <taxon>Actinomycetota</taxon>
        <taxon>Actinomycetes</taxon>
        <taxon>Mycobacteriales</taxon>
        <taxon>Gordoniaceae</taxon>
        <taxon>Gordonia</taxon>
    </lineage>
</organism>
<accession>A0AAW4G5X1</accession>
<dbReference type="InterPro" id="IPR019286">
    <property type="entry name" value="DUF2339_TM"/>
</dbReference>
<feature type="transmembrane region" description="Helical" evidence="2">
    <location>
        <begin position="623"/>
        <end position="643"/>
    </location>
</feature>
<feature type="transmembrane region" description="Helical" evidence="2">
    <location>
        <begin position="253"/>
        <end position="275"/>
    </location>
</feature>
<evidence type="ECO:0000313" key="4">
    <source>
        <dbReference type="Proteomes" id="UP001195196"/>
    </source>
</evidence>
<feature type="compositionally biased region" description="Pro residues" evidence="1">
    <location>
        <begin position="138"/>
        <end position="152"/>
    </location>
</feature>
<feature type="transmembrane region" description="Helical" evidence="2">
    <location>
        <begin position="358"/>
        <end position="380"/>
    </location>
</feature>
<feature type="transmembrane region" description="Helical" evidence="2">
    <location>
        <begin position="591"/>
        <end position="611"/>
    </location>
</feature>
<feature type="compositionally biased region" description="Low complexity" evidence="1">
    <location>
        <begin position="71"/>
        <end position="84"/>
    </location>
</feature>
<sequence length="695" mass="70224">MTTSSSPFGGDPGAATLARISTEFDAIARQMSTVSAEFAELRRIVADAESSSADAARPDHPLQPEPARQEAPAGPLTPPTVALTPPAPPTGPPPVNQQPATPWASPGRPPSLGSYGYGPPVPPAPSRPGTHPAYGPMVRPPAAPLQPRPPARPLSDRVAAAAERGLIGKILATAGVGVTLIGIALLLVLAAQAGILRPEFRVAGGAVLATALVGTAIWLRHKPDGRIGAIATAATGVAAGYLDVLAATKIYEWLPVVAGLAVAGAVAAGGLVLAYRWRSEHLGLLVVVPLIVLGPVLTGGLDMTLIAFMVVLATASAWVQWGRDWIWLHTVRLAAPTIPLTVVGLAALGGTSTTNTGFQFAGAALVVIVLGFAGALVAMPTTRFRELFAGLASATTIPVLFAGAVLDTAGAVALQAAVAVLVIGVTATGSVVRTERFALPDPVAQIWTATSLVVLFVAILVCFDGIVAVSAVLGLATVTALVARASSATSLVLLGGSTVLWGIGFAALLDDMPPYVLAQARLMEDSASLSIVIGGLLAAVGAVVIAVGWTRLTTGDLGRVAYAAAAVVVVYTVTAISVTSGVLIAGADGFLGGHVVATTCWVVLAGAALAVARRRTGSERTAAVTGGLVLVAAAMAKLFLFDLATLDGIFRVLVFIVTGLILLGLGAWYARALQGERAPGSPITTPGSDTSVRPS</sequence>
<keyword evidence="2" id="KW-0472">Membrane</keyword>
<dbReference type="Proteomes" id="UP001195196">
    <property type="component" value="Unassembled WGS sequence"/>
</dbReference>
<feature type="transmembrane region" description="Helical" evidence="2">
    <location>
        <begin position="529"/>
        <end position="549"/>
    </location>
</feature>
<dbReference type="AlphaFoldDB" id="A0AAW4G5X1"/>
<dbReference type="PANTHER" id="PTHR38434">
    <property type="entry name" value="BLL2549 PROTEIN"/>
    <property type="match status" value="1"/>
</dbReference>
<keyword evidence="2" id="KW-0812">Transmembrane</keyword>
<evidence type="ECO:0000256" key="2">
    <source>
        <dbReference type="SAM" id="Phobius"/>
    </source>
</evidence>
<dbReference type="EMBL" id="JAFFGU010000004">
    <property type="protein sequence ID" value="MBM7278546.1"/>
    <property type="molecule type" value="Genomic_DNA"/>
</dbReference>
<keyword evidence="2" id="KW-1133">Transmembrane helix</keyword>
<protein>
    <submittedName>
        <fullName evidence="3">DUF2339 domain-containing protein</fullName>
    </submittedName>
</protein>
<evidence type="ECO:0000256" key="1">
    <source>
        <dbReference type="SAM" id="MobiDB-lite"/>
    </source>
</evidence>
<feature type="compositionally biased region" description="Pro residues" evidence="1">
    <location>
        <begin position="85"/>
        <end position="96"/>
    </location>
</feature>
<comment type="caution">
    <text evidence="3">The sequence shown here is derived from an EMBL/GenBank/DDBJ whole genome shotgun (WGS) entry which is preliminary data.</text>
</comment>
<evidence type="ECO:0000313" key="3">
    <source>
        <dbReference type="EMBL" id="MBM7278546.1"/>
    </source>
</evidence>
<proteinExistence type="predicted"/>
<feature type="transmembrane region" description="Helical" evidence="2">
    <location>
        <begin position="333"/>
        <end position="352"/>
    </location>
</feature>
<feature type="transmembrane region" description="Helical" evidence="2">
    <location>
        <begin position="170"/>
        <end position="196"/>
    </location>
</feature>
<feature type="transmembrane region" description="Helical" evidence="2">
    <location>
        <begin position="561"/>
        <end position="585"/>
    </location>
</feature>
<feature type="region of interest" description="Disordered" evidence="1">
    <location>
        <begin position="48"/>
        <end position="153"/>
    </location>
</feature>
<feature type="transmembrane region" description="Helical" evidence="2">
    <location>
        <begin position="490"/>
        <end position="509"/>
    </location>
</feature>
<feature type="transmembrane region" description="Helical" evidence="2">
    <location>
        <begin position="227"/>
        <end position="247"/>
    </location>
</feature>
<dbReference type="Pfam" id="PF10101">
    <property type="entry name" value="DUF2339"/>
    <property type="match status" value="1"/>
</dbReference>